<dbReference type="Pfam" id="PF02515">
    <property type="entry name" value="CoA_transf_3"/>
    <property type="match status" value="1"/>
</dbReference>
<evidence type="ECO:0000313" key="2">
    <source>
        <dbReference type="EMBL" id="HIZ35848.1"/>
    </source>
</evidence>
<comment type="caution">
    <text evidence="2">The sequence shown here is derived from an EMBL/GenBank/DDBJ whole genome shotgun (WGS) entry which is preliminary data.</text>
</comment>
<evidence type="ECO:0000256" key="1">
    <source>
        <dbReference type="ARBA" id="ARBA00022679"/>
    </source>
</evidence>
<dbReference type="PANTHER" id="PTHR48207">
    <property type="entry name" value="SUCCINATE--HYDROXYMETHYLGLUTARATE COA-TRANSFERASE"/>
    <property type="match status" value="1"/>
</dbReference>
<accession>A0A9D2EDM5</accession>
<reference evidence="2" key="2">
    <citation type="submission" date="2021-04" db="EMBL/GenBank/DDBJ databases">
        <authorList>
            <person name="Gilroy R."/>
        </authorList>
    </citation>
    <scope>NUCLEOTIDE SEQUENCE</scope>
    <source>
        <strain evidence="2">ChiGjej4B4-7305</strain>
    </source>
</reference>
<dbReference type="PANTHER" id="PTHR48207:SF4">
    <property type="entry name" value="BLL6097 PROTEIN"/>
    <property type="match status" value="1"/>
</dbReference>
<dbReference type="Gene3D" id="3.40.50.10540">
    <property type="entry name" value="Crotonobetainyl-coa:carnitine coa-transferase, domain 1"/>
    <property type="match status" value="1"/>
</dbReference>
<gene>
    <name evidence="2" type="ORF">H9815_08725</name>
</gene>
<dbReference type="InterPro" id="IPR050483">
    <property type="entry name" value="CoA-transferase_III_domain"/>
</dbReference>
<organism evidence="2 3">
    <name type="scientific">Candidatus Ruania gallistercoris</name>
    <dbReference type="NCBI Taxonomy" id="2838746"/>
    <lineage>
        <taxon>Bacteria</taxon>
        <taxon>Bacillati</taxon>
        <taxon>Actinomycetota</taxon>
        <taxon>Actinomycetes</taxon>
        <taxon>Micrococcales</taxon>
        <taxon>Ruaniaceae</taxon>
        <taxon>Ruania</taxon>
    </lineage>
</organism>
<dbReference type="InterPro" id="IPR003673">
    <property type="entry name" value="CoA-Trfase_fam_III"/>
</dbReference>
<dbReference type="SUPFAM" id="SSF89796">
    <property type="entry name" value="CoA-transferase family III (CaiB/BaiF)"/>
    <property type="match status" value="1"/>
</dbReference>
<keyword evidence="1 2" id="KW-0808">Transferase</keyword>
<proteinExistence type="predicted"/>
<dbReference type="InterPro" id="IPR044855">
    <property type="entry name" value="CoA-Trfase_III_dom3_sf"/>
</dbReference>
<dbReference type="AlphaFoldDB" id="A0A9D2EDM5"/>
<name>A0A9D2EDM5_9MICO</name>
<sequence>MPATSVRKILDGYRVIDCSIAMAGPFAAQRLGDLGADVIKVEPTKGEWQRYAAAGGAQGNEVNVSFLSLNRNKRSLAVDLKSEEGKQIVRDLIATADVFLQNYRPGVAARLGLDYETLAEINPALVYVSISGYGEDGPYRDRPGQDLILQAMTGAMLSAGRAGEPPTPAGLFLADAVTASTAFEGVLAALLHRERTGEGQLVTVNMLDALTTLQMQELSVHTVGGMPQQRGEEPNAHVYIRAPYGIFATSDGYLALAFADLGTLSEVFDEPSLAGLDPEEHGWTHRDELYATVARHLATASTQHWLDVLLAAGVWVGPVQGYAELVQDPQIIHNGTFVEYDHPTEGRVKTPGFPYRFAKTPPSVDRGAPLVGEHTREILTELGIDSERLAALAESGAVAATTPPAQ</sequence>
<dbReference type="Proteomes" id="UP000824037">
    <property type="component" value="Unassembled WGS sequence"/>
</dbReference>
<dbReference type="EMBL" id="DXBY01000149">
    <property type="protein sequence ID" value="HIZ35848.1"/>
    <property type="molecule type" value="Genomic_DNA"/>
</dbReference>
<dbReference type="GO" id="GO:0008410">
    <property type="term" value="F:CoA-transferase activity"/>
    <property type="evidence" value="ECO:0007669"/>
    <property type="project" value="TreeGrafter"/>
</dbReference>
<dbReference type="InterPro" id="IPR023606">
    <property type="entry name" value="CoA-Trfase_III_dom_1_sf"/>
</dbReference>
<dbReference type="Gene3D" id="3.30.1540.10">
    <property type="entry name" value="formyl-coa transferase, domain 3"/>
    <property type="match status" value="1"/>
</dbReference>
<protein>
    <submittedName>
        <fullName evidence="2">CoA transferase</fullName>
    </submittedName>
</protein>
<reference evidence="2" key="1">
    <citation type="journal article" date="2021" name="PeerJ">
        <title>Extensive microbial diversity within the chicken gut microbiome revealed by metagenomics and culture.</title>
        <authorList>
            <person name="Gilroy R."/>
            <person name="Ravi A."/>
            <person name="Getino M."/>
            <person name="Pursley I."/>
            <person name="Horton D.L."/>
            <person name="Alikhan N.F."/>
            <person name="Baker D."/>
            <person name="Gharbi K."/>
            <person name="Hall N."/>
            <person name="Watson M."/>
            <person name="Adriaenssens E.M."/>
            <person name="Foster-Nyarko E."/>
            <person name="Jarju S."/>
            <person name="Secka A."/>
            <person name="Antonio M."/>
            <person name="Oren A."/>
            <person name="Chaudhuri R.R."/>
            <person name="La Ragione R."/>
            <person name="Hildebrand F."/>
            <person name="Pallen M.J."/>
        </authorList>
    </citation>
    <scope>NUCLEOTIDE SEQUENCE</scope>
    <source>
        <strain evidence="2">ChiGjej4B4-7305</strain>
    </source>
</reference>
<evidence type="ECO:0000313" key="3">
    <source>
        <dbReference type="Proteomes" id="UP000824037"/>
    </source>
</evidence>